<protein>
    <submittedName>
        <fullName evidence="2">Uncharacterized protein</fullName>
    </submittedName>
</protein>
<evidence type="ECO:0000313" key="3">
    <source>
        <dbReference type="Proteomes" id="UP000541610"/>
    </source>
</evidence>
<feature type="compositionally biased region" description="Basic and acidic residues" evidence="1">
    <location>
        <begin position="48"/>
        <end position="63"/>
    </location>
</feature>
<gene>
    <name evidence="2" type="ORF">FOZ60_011268</name>
</gene>
<accession>A0A7J6PCU3</accession>
<organism evidence="2 3">
    <name type="scientific">Perkinsus olseni</name>
    <name type="common">Perkinsus atlanticus</name>
    <dbReference type="NCBI Taxonomy" id="32597"/>
    <lineage>
        <taxon>Eukaryota</taxon>
        <taxon>Sar</taxon>
        <taxon>Alveolata</taxon>
        <taxon>Perkinsozoa</taxon>
        <taxon>Perkinsea</taxon>
        <taxon>Perkinsida</taxon>
        <taxon>Perkinsidae</taxon>
        <taxon>Perkinsus</taxon>
    </lineage>
</organism>
<dbReference type="EMBL" id="JABANP010000047">
    <property type="protein sequence ID" value="KAF4693300.1"/>
    <property type="molecule type" value="Genomic_DNA"/>
</dbReference>
<feature type="region of interest" description="Disordered" evidence="1">
    <location>
        <begin position="1"/>
        <end position="63"/>
    </location>
</feature>
<sequence length="215" mass="23797">MSAEGVYTSGRRSAMSPSMERLIREEKAKKNNGRPYERNLGSSHHPHHDSPTRSRTPDVRAERNASAMLTGAEKEAPILETQVSELEARCSAVQRQLRSTAQSLTAVCMLFYWLVREVASGDAGPGPKESLNSRAIKIILDYVTPVRQASEGLLDMWSHFYYRGDLSHADAKQQSEGRQLTSGGHQLAPTPKVSAHSSCYQLSDHAKRLVTFSDS</sequence>
<dbReference type="AlphaFoldDB" id="A0A7J6PCU3"/>
<proteinExistence type="predicted"/>
<comment type="caution">
    <text evidence="2">The sequence shown here is derived from an EMBL/GenBank/DDBJ whole genome shotgun (WGS) entry which is preliminary data.</text>
</comment>
<reference evidence="2 3" key="1">
    <citation type="submission" date="2020-04" db="EMBL/GenBank/DDBJ databases">
        <title>Perkinsus olseni comparative genomics.</title>
        <authorList>
            <person name="Bogema D.R."/>
        </authorList>
    </citation>
    <scope>NUCLEOTIDE SEQUENCE [LARGE SCALE GENOMIC DNA]</scope>
    <source>
        <strain evidence="2">00978-12</strain>
    </source>
</reference>
<name>A0A7J6PCU3_PEROL</name>
<evidence type="ECO:0000313" key="2">
    <source>
        <dbReference type="EMBL" id="KAF4693300.1"/>
    </source>
</evidence>
<dbReference type="Proteomes" id="UP000541610">
    <property type="component" value="Unassembled WGS sequence"/>
</dbReference>
<evidence type="ECO:0000256" key="1">
    <source>
        <dbReference type="SAM" id="MobiDB-lite"/>
    </source>
</evidence>
<feature type="region of interest" description="Disordered" evidence="1">
    <location>
        <begin position="172"/>
        <end position="192"/>
    </location>
</feature>